<dbReference type="Pfam" id="PF00923">
    <property type="entry name" value="TAL_FSA"/>
    <property type="match status" value="1"/>
</dbReference>
<evidence type="ECO:0000313" key="4">
    <source>
        <dbReference type="Proteomes" id="UP000433575"/>
    </source>
</evidence>
<reference evidence="4 5" key="1">
    <citation type="journal article" date="2019" name="Nat. Med.">
        <title>A library of human gut bacterial isolates paired with longitudinal multiomics data enables mechanistic microbiome research.</title>
        <authorList>
            <person name="Poyet M."/>
            <person name="Groussin M."/>
            <person name="Gibbons S.M."/>
            <person name="Avila-Pacheco J."/>
            <person name="Jiang X."/>
            <person name="Kearney S.M."/>
            <person name="Perrotta A.R."/>
            <person name="Berdy B."/>
            <person name="Zhao S."/>
            <person name="Lieberman T.D."/>
            <person name="Swanson P.K."/>
            <person name="Smith M."/>
            <person name="Roesemann S."/>
            <person name="Alexander J.E."/>
            <person name="Rich S.A."/>
            <person name="Livny J."/>
            <person name="Vlamakis H."/>
            <person name="Clish C."/>
            <person name="Bullock K."/>
            <person name="Deik A."/>
            <person name="Scott J."/>
            <person name="Pierce K.A."/>
            <person name="Xavier R.J."/>
            <person name="Alm E.J."/>
        </authorList>
    </citation>
    <scope>NUCLEOTIDE SEQUENCE [LARGE SCALE GENOMIC DNA]</scope>
    <source>
        <strain evidence="2 4">BIOML-A4</strain>
        <strain evidence="3 5">BIOML-A5</strain>
    </source>
</reference>
<dbReference type="InterPro" id="IPR001585">
    <property type="entry name" value="TAL/FSA"/>
</dbReference>
<keyword evidence="5" id="KW-1185">Reference proteome</keyword>
<proteinExistence type="predicted"/>
<evidence type="ECO:0000313" key="5">
    <source>
        <dbReference type="Proteomes" id="UP000480929"/>
    </source>
</evidence>
<protein>
    <submittedName>
        <fullName evidence="2">Transaldolase</fullName>
    </submittedName>
</protein>
<evidence type="ECO:0000256" key="1">
    <source>
        <dbReference type="ARBA" id="ARBA00023270"/>
    </source>
</evidence>
<keyword evidence="1" id="KW-0704">Schiff base</keyword>
<gene>
    <name evidence="3" type="ORF">GKD88_06560</name>
    <name evidence="2" type="ORF">GKE08_06765</name>
</gene>
<evidence type="ECO:0000313" key="3">
    <source>
        <dbReference type="EMBL" id="MSC32777.1"/>
    </source>
</evidence>
<accession>A0A6N7S558</accession>
<organism evidence="2 4">
    <name type="scientific">Holdemania massiliensis</name>
    <dbReference type="NCBI Taxonomy" id="1468449"/>
    <lineage>
        <taxon>Bacteria</taxon>
        <taxon>Bacillati</taxon>
        <taxon>Bacillota</taxon>
        <taxon>Erysipelotrichia</taxon>
        <taxon>Erysipelotrichales</taxon>
        <taxon>Erysipelotrichaceae</taxon>
        <taxon>Holdemania</taxon>
    </lineage>
</organism>
<dbReference type="OrthoDB" id="9809101at2"/>
<dbReference type="AlphaFoldDB" id="A0A6N7S558"/>
<dbReference type="RefSeq" id="WP_154238409.1">
    <property type="nucleotide sequence ID" value="NZ_CAUFAO010000009.1"/>
</dbReference>
<dbReference type="EMBL" id="WKPI01000008">
    <property type="protein sequence ID" value="MSC32777.1"/>
    <property type="molecule type" value="Genomic_DNA"/>
</dbReference>
<name>A0A6N7S558_9FIRM</name>
<sequence length="351" mass="39300">MNKLYETVMQFPQTEVWNDSCSCAELQYAIGNGASGATTNPVIVGNVLKKELPQWEETIKTIIADHPAYTEDEVAWDVIKALGAKASKLLLPLFEASQGQKGRISFQTNAKFYRSKDKMVEQACELAAVVPNSQIKAPTSKAGVEAFEELTYRGISINATVSFTCAQAIAVAEAVERGLARREAEGLPTAEMHPVCTIMAGRTDDYLKAWVKQHDVLISAEALDMAGVAVVKNAYRLYQERGYRAKLLVAAFRNQHHWEEFIGGDIVLTITSDWQRKYNGSDVEIKNNIDTPVESKLMEELMKLDEFKKAYLEDGLKPEEFEHYGAFLATMNQFLGGYDDLVRLIRSYMMK</sequence>
<dbReference type="Proteomes" id="UP000433575">
    <property type="component" value="Unassembled WGS sequence"/>
</dbReference>
<dbReference type="PANTHER" id="PTHR10683">
    <property type="entry name" value="TRANSALDOLASE"/>
    <property type="match status" value="1"/>
</dbReference>
<dbReference type="SUPFAM" id="SSF51569">
    <property type="entry name" value="Aldolase"/>
    <property type="match status" value="1"/>
</dbReference>
<evidence type="ECO:0000313" key="2">
    <source>
        <dbReference type="EMBL" id="MSA89023.1"/>
    </source>
</evidence>
<dbReference type="InterPro" id="IPR013785">
    <property type="entry name" value="Aldolase_TIM"/>
</dbReference>
<dbReference type="Proteomes" id="UP000480929">
    <property type="component" value="Unassembled WGS sequence"/>
</dbReference>
<dbReference type="GO" id="GO:0005975">
    <property type="term" value="P:carbohydrate metabolic process"/>
    <property type="evidence" value="ECO:0007669"/>
    <property type="project" value="InterPro"/>
</dbReference>
<dbReference type="Gene3D" id="3.20.20.70">
    <property type="entry name" value="Aldolase class I"/>
    <property type="match status" value="1"/>
</dbReference>
<comment type="caution">
    <text evidence="2">The sequence shown here is derived from an EMBL/GenBank/DDBJ whole genome shotgun (WGS) entry which is preliminary data.</text>
</comment>
<dbReference type="EMBL" id="WKPJ01000007">
    <property type="protein sequence ID" value="MSA89023.1"/>
    <property type="molecule type" value="Genomic_DNA"/>
</dbReference>